<reference evidence="9 10" key="1">
    <citation type="submission" date="2019-07" db="EMBL/GenBank/DDBJ databases">
        <authorList>
            <person name="Kim J."/>
        </authorList>
    </citation>
    <scope>NUCLEOTIDE SEQUENCE [LARGE SCALE GENOMIC DNA]</scope>
    <source>
        <strain evidence="9 10">N4</strain>
    </source>
</reference>
<keyword evidence="4" id="KW-1005">Bacterial flagellum biogenesis</keyword>
<dbReference type="GO" id="GO:0044781">
    <property type="term" value="P:bacterial-type flagellum organization"/>
    <property type="evidence" value="ECO:0007669"/>
    <property type="project" value="UniProtKB-KW"/>
</dbReference>
<keyword evidence="9" id="KW-0966">Cell projection</keyword>
<comment type="similarity">
    <text evidence="1">Belongs to the FlgM family.</text>
</comment>
<organism evidence="9 10">
    <name type="scientific">Paenibacillus agilis</name>
    <dbReference type="NCBI Taxonomy" id="3020863"/>
    <lineage>
        <taxon>Bacteria</taxon>
        <taxon>Bacillati</taxon>
        <taxon>Bacillota</taxon>
        <taxon>Bacilli</taxon>
        <taxon>Bacillales</taxon>
        <taxon>Paenibacillaceae</taxon>
        <taxon>Paenibacillus</taxon>
    </lineage>
</organism>
<evidence type="ECO:0000256" key="3">
    <source>
        <dbReference type="ARBA" id="ARBA00022491"/>
    </source>
</evidence>
<dbReference type="GO" id="GO:0045892">
    <property type="term" value="P:negative regulation of DNA-templated transcription"/>
    <property type="evidence" value="ECO:0007669"/>
    <property type="project" value="InterPro"/>
</dbReference>
<evidence type="ECO:0000313" key="9">
    <source>
        <dbReference type="EMBL" id="TVX89455.1"/>
    </source>
</evidence>
<gene>
    <name evidence="9" type="primary">flgM</name>
    <name evidence="9" type="ORF">FPZ44_16880</name>
</gene>
<proteinExistence type="inferred from homology"/>
<dbReference type="InterPro" id="IPR031316">
    <property type="entry name" value="FlgM_C"/>
</dbReference>
<feature type="region of interest" description="Disordered" evidence="7">
    <location>
        <begin position="1"/>
        <end position="34"/>
    </location>
</feature>
<feature type="compositionally biased region" description="Polar residues" evidence="7">
    <location>
        <begin position="1"/>
        <end position="23"/>
    </location>
</feature>
<dbReference type="SUPFAM" id="SSF101498">
    <property type="entry name" value="Anti-sigma factor FlgM"/>
    <property type="match status" value="1"/>
</dbReference>
<evidence type="ECO:0000256" key="5">
    <source>
        <dbReference type="ARBA" id="ARBA00023015"/>
    </source>
</evidence>
<dbReference type="Proteomes" id="UP000318102">
    <property type="component" value="Unassembled WGS sequence"/>
</dbReference>
<dbReference type="NCBIfam" id="TIGR03824">
    <property type="entry name" value="FlgM_jcvi"/>
    <property type="match status" value="1"/>
</dbReference>
<evidence type="ECO:0000256" key="4">
    <source>
        <dbReference type="ARBA" id="ARBA00022795"/>
    </source>
</evidence>
<evidence type="ECO:0000256" key="1">
    <source>
        <dbReference type="ARBA" id="ARBA00005322"/>
    </source>
</evidence>
<keyword evidence="3" id="KW-0678">Repressor</keyword>
<evidence type="ECO:0000256" key="2">
    <source>
        <dbReference type="ARBA" id="ARBA00017823"/>
    </source>
</evidence>
<dbReference type="OrthoDB" id="2382241at2"/>
<keyword evidence="9" id="KW-0969">Cilium</keyword>
<feature type="domain" description="Anti-sigma-28 factor FlgM C-terminal" evidence="8">
    <location>
        <begin position="32"/>
        <end position="83"/>
    </location>
</feature>
<evidence type="ECO:0000256" key="7">
    <source>
        <dbReference type="SAM" id="MobiDB-lite"/>
    </source>
</evidence>
<name>A0A559IPA3_9BACL</name>
<sequence>MKINDTQRIGAAQQYQRQQSISHTAKPAKRKDEVTISTEAKQLLDANTRTQDSSKAERIQELKQAVSTGTYHVDANKIAEKLLPIFSRDLKK</sequence>
<accession>A0A559IPA3</accession>
<evidence type="ECO:0000259" key="8">
    <source>
        <dbReference type="Pfam" id="PF04316"/>
    </source>
</evidence>
<dbReference type="AlphaFoldDB" id="A0A559IPA3"/>
<keyword evidence="9" id="KW-0282">Flagellum</keyword>
<dbReference type="InterPro" id="IPR007412">
    <property type="entry name" value="FlgM"/>
</dbReference>
<keyword evidence="5" id="KW-0805">Transcription regulation</keyword>
<evidence type="ECO:0000313" key="10">
    <source>
        <dbReference type="Proteomes" id="UP000318102"/>
    </source>
</evidence>
<evidence type="ECO:0000256" key="6">
    <source>
        <dbReference type="ARBA" id="ARBA00023163"/>
    </source>
</evidence>
<protein>
    <recommendedName>
        <fullName evidence="2">Negative regulator of flagellin synthesis</fullName>
    </recommendedName>
</protein>
<keyword evidence="6" id="KW-0804">Transcription</keyword>
<dbReference type="Pfam" id="PF04316">
    <property type="entry name" value="FlgM"/>
    <property type="match status" value="1"/>
</dbReference>
<dbReference type="InterPro" id="IPR035890">
    <property type="entry name" value="Anti-sigma-28_factor_FlgM_sf"/>
</dbReference>
<dbReference type="EMBL" id="VNJK01000002">
    <property type="protein sequence ID" value="TVX89455.1"/>
    <property type="molecule type" value="Genomic_DNA"/>
</dbReference>
<comment type="caution">
    <text evidence="9">The sequence shown here is derived from an EMBL/GenBank/DDBJ whole genome shotgun (WGS) entry which is preliminary data.</text>
</comment>
<keyword evidence="10" id="KW-1185">Reference proteome</keyword>